<reference evidence="1 2" key="1">
    <citation type="submission" date="2024-02" db="EMBL/GenBank/DDBJ databases">
        <title>Rubritalea halochordaticola NBRC 107102.</title>
        <authorList>
            <person name="Ichikawa N."/>
            <person name="Katano-Makiyama Y."/>
            <person name="Hidaka K."/>
        </authorList>
    </citation>
    <scope>NUCLEOTIDE SEQUENCE [LARGE SCALE GENOMIC DNA]</scope>
    <source>
        <strain evidence="1 2">NBRC 107102</strain>
    </source>
</reference>
<evidence type="ECO:0000313" key="2">
    <source>
        <dbReference type="Proteomes" id="UP001424741"/>
    </source>
</evidence>
<sequence length="119" mass="13538">MSCHCTDLPETLYLQQAPHGWHHRLLQKTCGQHASLFQCADCEQYWAIDFPRREEPQVVTRISDSDQWQPASDASRKQLLTHSRGGTTETPCIWAGCGAPTVHQTIYCIDHLYETGARI</sequence>
<proteinExistence type="predicted"/>
<dbReference type="Proteomes" id="UP001424741">
    <property type="component" value="Unassembled WGS sequence"/>
</dbReference>
<gene>
    <name evidence="1" type="ORF">Rhal01_01317</name>
</gene>
<comment type="caution">
    <text evidence="1">The sequence shown here is derived from an EMBL/GenBank/DDBJ whole genome shotgun (WGS) entry which is preliminary data.</text>
</comment>
<keyword evidence="2" id="KW-1185">Reference proteome</keyword>
<organism evidence="1 2">
    <name type="scientific">Rubritalea halochordaticola</name>
    <dbReference type="NCBI Taxonomy" id="714537"/>
    <lineage>
        <taxon>Bacteria</taxon>
        <taxon>Pseudomonadati</taxon>
        <taxon>Verrucomicrobiota</taxon>
        <taxon>Verrucomicrobiia</taxon>
        <taxon>Verrucomicrobiales</taxon>
        <taxon>Rubritaleaceae</taxon>
        <taxon>Rubritalea</taxon>
    </lineage>
</organism>
<accession>A0ABP9UZJ8</accession>
<dbReference type="RefSeq" id="WP_346187985.1">
    <property type="nucleotide sequence ID" value="NZ_BAABRL010000003.1"/>
</dbReference>
<evidence type="ECO:0000313" key="1">
    <source>
        <dbReference type="EMBL" id="GAA5495145.1"/>
    </source>
</evidence>
<dbReference type="EMBL" id="BAABRL010000003">
    <property type="protein sequence ID" value="GAA5495145.1"/>
    <property type="molecule type" value="Genomic_DNA"/>
</dbReference>
<name>A0ABP9UZJ8_9BACT</name>
<protein>
    <submittedName>
        <fullName evidence="1">Uncharacterized protein</fullName>
    </submittedName>
</protein>